<dbReference type="GO" id="GO:0005524">
    <property type="term" value="F:ATP binding"/>
    <property type="evidence" value="ECO:0007669"/>
    <property type="project" value="UniProtKB-UniRule"/>
</dbReference>
<feature type="binding site" evidence="12">
    <location>
        <position position="249"/>
    </location>
    <ligand>
        <name>K(+)</name>
        <dbReference type="ChEBI" id="CHEBI:29103"/>
    </ligand>
</feature>
<dbReference type="GO" id="GO:0046872">
    <property type="term" value="F:metal ion binding"/>
    <property type="evidence" value="ECO:0007669"/>
    <property type="project" value="UniProtKB-KW"/>
</dbReference>
<comment type="function">
    <text evidence="12">Catalyzes the phosphorylation of ribose at O-5 in a reaction requiring ATP and magnesium. The resulting D-ribose-5-phosphate can then be used either for sythesis of nucleotides, histidine, and tryptophan, or as a component of the pentose phosphate pathway.</text>
</comment>
<feature type="binding site" evidence="12">
    <location>
        <position position="141"/>
    </location>
    <ligand>
        <name>substrate</name>
    </ligand>
</feature>
<comment type="subunit">
    <text evidence="12">Homodimer.</text>
</comment>
<dbReference type="InterPro" id="IPR011611">
    <property type="entry name" value="PfkB_dom"/>
</dbReference>
<feature type="binding site" evidence="12">
    <location>
        <position position="185"/>
    </location>
    <ligand>
        <name>ATP</name>
        <dbReference type="ChEBI" id="CHEBI:30616"/>
    </ligand>
</feature>
<comment type="pathway">
    <text evidence="12">Carbohydrate metabolism; D-ribose degradation; D-ribose 5-phosphate from beta-D-ribopyranose: step 2/2.</text>
</comment>
<evidence type="ECO:0000313" key="14">
    <source>
        <dbReference type="EMBL" id="NEW08403.1"/>
    </source>
</evidence>
<dbReference type="InterPro" id="IPR011877">
    <property type="entry name" value="Ribokinase"/>
</dbReference>
<comment type="cofactor">
    <cofactor evidence="12">
        <name>Mg(2+)</name>
        <dbReference type="ChEBI" id="CHEBI:18420"/>
    </cofactor>
    <text evidence="12">Requires a divalent cation, most likely magnesium in vivo, as an electrophilic catalyst to aid phosphoryl group transfer. It is the chelate of the metal and the nucleotide that is the actual substrate.</text>
</comment>
<feature type="binding site" evidence="12">
    <location>
        <begin position="252"/>
        <end position="253"/>
    </location>
    <ligand>
        <name>ATP</name>
        <dbReference type="ChEBI" id="CHEBI:30616"/>
    </ligand>
</feature>
<comment type="similarity">
    <text evidence="1">Belongs to the carbohydrate kinase pfkB family.</text>
</comment>
<dbReference type="InterPro" id="IPR002139">
    <property type="entry name" value="Ribo/fructo_kinase"/>
</dbReference>
<keyword evidence="10 12" id="KW-0630">Potassium</keyword>
<keyword evidence="9 12" id="KW-0460">Magnesium</keyword>
<feature type="binding site" evidence="12">
    <location>
        <begin position="221"/>
        <end position="226"/>
    </location>
    <ligand>
        <name>ATP</name>
        <dbReference type="ChEBI" id="CHEBI:30616"/>
    </ligand>
</feature>
<dbReference type="PROSITE" id="PS00584">
    <property type="entry name" value="PFKB_KINASES_2"/>
    <property type="match status" value="1"/>
</dbReference>
<keyword evidence="8 12" id="KW-0067">ATP-binding</keyword>
<feature type="binding site" evidence="12">
    <location>
        <position position="283"/>
    </location>
    <ligand>
        <name>K(+)</name>
        <dbReference type="ChEBI" id="CHEBI:29103"/>
    </ligand>
</feature>
<keyword evidence="5 12" id="KW-0479">Metal-binding</keyword>
<dbReference type="InterPro" id="IPR029056">
    <property type="entry name" value="Ribokinase-like"/>
</dbReference>
<dbReference type="SUPFAM" id="SSF53613">
    <property type="entry name" value="Ribokinase-like"/>
    <property type="match status" value="1"/>
</dbReference>
<dbReference type="GO" id="GO:0005829">
    <property type="term" value="C:cytosol"/>
    <property type="evidence" value="ECO:0007669"/>
    <property type="project" value="TreeGrafter"/>
</dbReference>
<feature type="binding site" evidence="12">
    <location>
        <position position="288"/>
    </location>
    <ligand>
        <name>K(+)</name>
        <dbReference type="ChEBI" id="CHEBI:29103"/>
    </ligand>
</feature>
<keyword evidence="4 12" id="KW-0808">Transferase</keyword>
<reference evidence="14" key="1">
    <citation type="submission" date="2020-02" db="EMBL/GenBank/DDBJ databases">
        <authorList>
            <person name="Shen X.-R."/>
            <person name="Zhang Y.-X."/>
        </authorList>
    </citation>
    <scope>NUCLEOTIDE SEQUENCE</scope>
    <source>
        <strain evidence="14">SYP-B3998</strain>
    </source>
</reference>
<dbReference type="PANTHER" id="PTHR10584">
    <property type="entry name" value="SUGAR KINASE"/>
    <property type="match status" value="1"/>
</dbReference>
<evidence type="ECO:0000256" key="7">
    <source>
        <dbReference type="ARBA" id="ARBA00022777"/>
    </source>
</evidence>
<dbReference type="PRINTS" id="PR00990">
    <property type="entry name" value="RIBOKINASE"/>
</dbReference>
<feature type="binding site" evidence="12">
    <location>
        <position position="253"/>
    </location>
    <ligand>
        <name>substrate</name>
    </ligand>
</feature>
<comment type="caution">
    <text evidence="14">The sequence shown here is derived from an EMBL/GenBank/DDBJ whole genome shotgun (WGS) entry which is preliminary data.</text>
</comment>
<keyword evidence="6 12" id="KW-0547">Nucleotide-binding</keyword>
<dbReference type="PROSITE" id="PS00583">
    <property type="entry name" value="PFKB_KINASES_1"/>
    <property type="match status" value="1"/>
</dbReference>
<evidence type="ECO:0000256" key="2">
    <source>
        <dbReference type="ARBA" id="ARBA00012035"/>
    </source>
</evidence>
<dbReference type="PANTHER" id="PTHR10584:SF166">
    <property type="entry name" value="RIBOKINASE"/>
    <property type="match status" value="1"/>
</dbReference>
<dbReference type="UniPathway" id="UPA00916">
    <property type="reaction ID" value="UER00889"/>
</dbReference>
<evidence type="ECO:0000256" key="6">
    <source>
        <dbReference type="ARBA" id="ARBA00022741"/>
    </source>
</evidence>
<evidence type="ECO:0000256" key="4">
    <source>
        <dbReference type="ARBA" id="ARBA00022679"/>
    </source>
</evidence>
<keyword evidence="7 12" id="KW-0418">Kinase</keyword>
<proteinExistence type="inferred from homology"/>
<evidence type="ECO:0000259" key="13">
    <source>
        <dbReference type="Pfam" id="PF00294"/>
    </source>
</evidence>
<sequence length="303" mass="32223">MKQPHIVVVGSLNMDLVVSMPRMPKLGETVSGTDIHTIPGGKGANQAIGCAKLGAKVTMIGAVGQDEFGDKILRQMKDHGIEPSCISRMDNVPTGTATIFHTSEDNCIVIVAGANGNCTPEFVSAYESLILTADVLLVQLEIPIESVAKALEIARKCSVRTVLNPAPAQKLSKGLLHLVDYLTPNETEFELLSGASYANDEDLRLGMRDWQDEFGPQLLITRGKHGGSFLYEGSLHTVPAPKVSVVDTTGAGDAFNAAFSVALASGKELNESVQFAVKSASLSVTRFGAQDGMPTLEELKMEP</sequence>
<evidence type="ECO:0000256" key="11">
    <source>
        <dbReference type="ARBA" id="ARBA00023277"/>
    </source>
</evidence>
<feature type="binding site" evidence="12">
    <location>
        <begin position="41"/>
        <end position="45"/>
    </location>
    <ligand>
        <name>substrate</name>
    </ligand>
</feature>
<dbReference type="Gene3D" id="3.40.1190.20">
    <property type="match status" value="1"/>
</dbReference>
<evidence type="ECO:0000256" key="9">
    <source>
        <dbReference type="ARBA" id="ARBA00022842"/>
    </source>
</evidence>
<dbReference type="GO" id="GO:0004747">
    <property type="term" value="F:ribokinase activity"/>
    <property type="evidence" value="ECO:0007669"/>
    <property type="project" value="UniProtKB-UniRule"/>
</dbReference>
<dbReference type="CDD" id="cd01174">
    <property type="entry name" value="ribokinase"/>
    <property type="match status" value="1"/>
</dbReference>
<name>A0A6G4A1Q5_9BACL</name>
<dbReference type="Pfam" id="PF00294">
    <property type="entry name" value="PfkB"/>
    <property type="match status" value="1"/>
</dbReference>
<evidence type="ECO:0000256" key="12">
    <source>
        <dbReference type="HAMAP-Rule" id="MF_01987"/>
    </source>
</evidence>
<feature type="binding site" evidence="12">
    <location>
        <position position="247"/>
    </location>
    <ligand>
        <name>K(+)</name>
        <dbReference type="ChEBI" id="CHEBI:29103"/>
    </ligand>
</feature>
<dbReference type="EMBL" id="JAAIKC010000009">
    <property type="protein sequence ID" value="NEW08403.1"/>
    <property type="molecule type" value="Genomic_DNA"/>
</dbReference>
<evidence type="ECO:0000256" key="10">
    <source>
        <dbReference type="ARBA" id="ARBA00022958"/>
    </source>
</evidence>
<dbReference type="GO" id="GO:0019303">
    <property type="term" value="P:D-ribose catabolic process"/>
    <property type="evidence" value="ECO:0007669"/>
    <property type="project" value="UniProtKB-UniRule"/>
</dbReference>
<feature type="binding site" evidence="12">
    <location>
        <begin position="13"/>
        <end position="15"/>
    </location>
    <ligand>
        <name>substrate</name>
    </ligand>
</feature>
<organism evidence="14">
    <name type="scientific">Paenibacillus sp. SYP-B3998</name>
    <dbReference type="NCBI Taxonomy" id="2678564"/>
    <lineage>
        <taxon>Bacteria</taxon>
        <taxon>Bacillati</taxon>
        <taxon>Bacillota</taxon>
        <taxon>Bacilli</taxon>
        <taxon>Bacillales</taxon>
        <taxon>Paenibacillaceae</taxon>
        <taxon>Paenibacillus</taxon>
    </lineage>
</organism>
<dbReference type="HAMAP" id="MF_01987">
    <property type="entry name" value="Ribokinase"/>
    <property type="match status" value="1"/>
</dbReference>
<evidence type="ECO:0000256" key="5">
    <source>
        <dbReference type="ARBA" id="ARBA00022723"/>
    </source>
</evidence>
<dbReference type="AlphaFoldDB" id="A0A6G4A1Q5"/>
<comment type="catalytic activity">
    <reaction evidence="12">
        <text>D-ribose + ATP = D-ribose 5-phosphate + ADP + H(+)</text>
        <dbReference type="Rhea" id="RHEA:13697"/>
        <dbReference type="ChEBI" id="CHEBI:15378"/>
        <dbReference type="ChEBI" id="CHEBI:30616"/>
        <dbReference type="ChEBI" id="CHEBI:47013"/>
        <dbReference type="ChEBI" id="CHEBI:78346"/>
        <dbReference type="ChEBI" id="CHEBI:456216"/>
        <dbReference type="EC" id="2.7.1.15"/>
    </reaction>
</comment>
<keyword evidence="12" id="KW-0963">Cytoplasm</keyword>
<protein>
    <recommendedName>
        <fullName evidence="3 12">Ribokinase</fullName>
        <shortName evidence="12">RK</shortName>
        <ecNumber evidence="2 12">2.7.1.15</ecNumber>
    </recommendedName>
</protein>
<evidence type="ECO:0000256" key="8">
    <source>
        <dbReference type="ARBA" id="ARBA00022840"/>
    </source>
</evidence>
<keyword evidence="11 12" id="KW-0119">Carbohydrate metabolism</keyword>
<comment type="activity regulation">
    <text evidence="12">Activated by a monovalent cation that binds near, but not in, the active site. The most likely occupant of the site in vivo is potassium. Ion binding induces a conformational change that may alter substrate affinity.</text>
</comment>
<comment type="caution">
    <text evidence="12">Lacks conserved residue(s) required for the propagation of feature annotation.</text>
</comment>
<dbReference type="EC" id="2.7.1.15" evidence="2 12"/>
<comment type="similarity">
    <text evidence="12">Belongs to the carbohydrate kinase PfkB family. Ribokinase subfamily.</text>
</comment>
<feature type="binding site" evidence="12">
    <location>
        <position position="286"/>
    </location>
    <ligand>
        <name>K(+)</name>
        <dbReference type="ChEBI" id="CHEBI:29103"/>
    </ligand>
</feature>
<dbReference type="InterPro" id="IPR002173">
    <property type="entry name" value="Carboh/pur_kinase_PfkB_CS"/>
</dbReference>
<gene>
    <name evidence="12 14" type="primary">rbsK</name>
    <name evidence="14" type="ORF">GK047_20610</name>
</gene>
<dbReference type="NCBIfam" id="TIGR02152">
    <property type="entry name" value="D_ribokin_bact"/>
    <property type="match status" value="1"/>
</dbReference>
<accession>A0A6G4A1Q5</accession>
<evidence type="ECO:0000256" key="1">
    <source>
        <dbReference type="ARBA" id="ARBA00005380"/>
    </source>
</evidence>
<feature type="active site" description="Proton acceptor" evidence="12">
    <location>
        <position position="253"/>
    </location>
</feature>
<comment type="subcellular location">
    <subcellularLocation>
        <location evidence="12">Cytoplasm</location>
    </subcellularLocation>
</comment>
<dbReference type="RefSeq" id="WP_163951153.1">
    <property type="nucleotide sequence ID" value="NZ_JAAIKC010000009.1"/>
</dbReference>
<feature type="domain" description="Carbohydrate kinase PfkB" evidence="13">
    <location>
        <begin position="5"/>
        <end position="295"/>
    </location>
</feature>
<evidence type="ECO:0000256" key="3">
    <source>
        <dbReference type="ARBA" id="ARBA00016943"/>
    </source>
</evidence>